<organism evidence="1 2">
    <name type="scientific">Candidatus Magasanikbacteria bacterium GW2011_GWE2_42_7</name>
    <dbReference type="NCBI Taxonomy" id="1619052"/>
    <lineage>
        <taxon>Bacteria</taxon>
        <taxon>Candidatus Magasanikiibacteriota</taxon>
    </lineage>
</organism>
<dbReference type="AlphaFoldDB" id="A0A0G1ED25"/>
<comment type="caution">
    <text evidence="1">The sequence shown here is derived from an EMBL/GenBank/DDBJ whole genome shotgun (WGS) entry which is preliminary data.</text>
</comment>
<evidence type="ECO:0000313" key="2">
    <source>
        <dbReference type="Proteomes" id="UP000033867"/>
    </source>
</evidence>
<reference evidence="1 2" key="1">
    <citation type="journal article" date="2015" name="Nature">
        <title>rRNA introns, odd ribosomes, and small enigmatic genomes across a large radiation of phyla.</title>
        <authorList>
            <person name="Brown C.T."/>
            <person name="Hug L.A."/>
            <person name="Thomas B.C."/>
            <person name="Sharon I."/>
            <person name="Castelle C.J."/>
            <person name="Singh A."/>
            <person name="Wilkins M.J."/>
            <person name="Williams K.H."/>
            <person name="Banfield J.F."/>
        </authorList>
    </citation>
    <scope>NUCLEOTIDE SEQUENCE [LARGE SCALE GENOMIC DNA]</scope>
</reference>
<dbReference type="Proteomes" id="UP000033867">
    <property type="component" value="Unassembled WGS sequence"/>
</dbReference>
<dbReference type="EMBL" id="LCEK01000008">
    <property type="protein sequence ID" value="KKS72483.1"/>
    <property type="molecule type" value="Genomic_DNA"/>
</dbReference>
<evidence type="ECO:0000313" key="1">
    <source>
        <dbReference type="EMBL" id="KKS72483.1"/>
    </source>
</evidence>
<proteinExistence type="predicted"/>
<name>A0A0G1ED25_9BACT</name>
<accession>A0A0G1ED25</accession>
<gene>
    <name evidence="1" type="ORF">UV42_C0008G0002</name>
</gene>
<sequence>MGDVLTESLESEKSELVAMYERRLKSNKEIQNIFESLAASPADQDLRVLYLDDMNHYSESSMFPMSIKDVLEHLSKIEILYQNLIDDVSREGDPSRIEQLLDSEGAHGGSTFYLESDPSIGIPSNPYVDVYGEGRGESFEDLWAAQSKTLKGADTTHVE</sequence>
<protein>
    <submittedName>
        <fullName evidence="1">Uncharacterized protein</fullName>
    </submittedName>
</protein>